<organism evidence="2 3">
    <name type="scientific">Steinernema glaseri</name>
    <dbReference type="NCBI Taxonomy" id="37863"/>
    <lineage>
        <taxon>Eukaryota</taxon>
        <taxon>Metazoa</taxon>
        <taxon>Ecdysozoa</taxon>
        <taxon>Nematoda</taxon>
        <taxon>Chromadorea</taxon>
        <taxon>Rhabditida</taxon>
        <taxon>Tylenchina</taxon>
        <taxon>Panagrolaimomorpha</taxon>
        <taxon>Strongyloidoidea</taxon>
        <taxon>Steinernematidae</taxon>
        <taxon>Steinernema</taxon>
    </lineage>
</organism>
<sequence>MIVVAEMDGQPGEIWEHIDGLRRAVGPRRSGYRNLFERWADTCSSLTDASCAHSGRRKRTSQSRTSGQTALPRLHKKRGGGAMDSLRDDEATIALRMTRASREGLFGKRNSCQGGIMVARQRVLLVERQNATTLISTNELRRFVGLPCGGFEDAVLDEGRKKRALGAGRRATPIFACSGSSGTPSLARFFRNAHLCSSGCATYS</sequence>
<reference evidence="3" key="1">
    <citation type="submission" date="2016-11" db="UniProtKB">
        <authorList>
            <consortium name="WormBaseParasite"/>
        </authorList>
    </citation>
    <scope>IDENTIFICATION</scope>
</reference>
<name>A0A1I8AN36_9BILA</name>
<accession>A0A1I8AN36</accession>
<protein>
    <submittedName>
        <fullName evidence="3">DUF222 domain-containing protein</fullName>
    </submittedName>
</protein>
<keyword evidence="2" id="KW-1185">Reference proteome</keyword>
<dbReference type="Proteomes" id="UP000095287">
    <property type="component" value="Unplaced"/>
</dbReference>
<evidence type="ECO:0000313" key="3">
    <source>
        <dbReference type="WBParaSite" id="L893_g7139.t1"/>
    </source>
</evidence>
<dbReference type="WBParaSite" id="L893_g7139.t1">
    <property type="protein sequence ID" value="L893_g7139.t1"/>
    <property type="gene ID" value="L893_g7139"/>
</dbReference>
<proteinExistence type="predicted"/>
<evidence type="ECO:0000256" key="1">
    <source>
        <dbReference type="SAM" id="MobiDB-lite"/>
    </source>
</evidence>
<dbReference type="AlphaFoldDB" id="A0A1I8AN36"/>
<feature type="region of interest" description="Disordered" evidence="1">
    <location>
        <begin position="50"/>
        <end position="83"/>
    </location>
</feature>
<evidence type="ECO:0000313" key="2">
    <source>
        <dbReference type="Proteomes" id="UP000095287"/>
    </source>
</evidence>